<gene>
    <name evidence="2" type="ORF">CONLIGDRAFT_95275</name>
</gene>
<reference evidence="2 3" key="1">
    <citation type="submission" date="2016-10" db="EMBL/GenBank/DDBJ databases">
        <title>Draft genome sequence of Coniochaeta ligniaria NRRL30616, a lignocellulolytic fungus for bioabatement of inhibitors in plant biomass hydrolysates.</title>
        <authorList>
            <consortium name="DOE Joint Genome Institute"/>
            <person name="Jimenez D.J."/>
            <person name="Hector R.E."/>
            <person name="Riley R."/>
            <person name="Sun H."/>
            <person name="Grigoriev I.V."/>
            <person name="Van Elsas J.D."/>
            <person name="Nichols N.N."/>
        </authorList>
    </citation>
    <scope>NUCLEOTIDE SEQUENCE [LARGE SCALE GENOMIC DNA]</scope>
    <source>
        <strain evidence="2 3">NRRL 30616</strain>
    </source>
</reference>
<keyword evidence="1" id="KW-1133">Transmembrane helix</keyword>
<dbReference type="Proteomes" id="UP000182658">
    <property type="component" value="Unassembled WGS sequence"/>
</dbReference>
<protein>
    <submittedName>
        <fullName evidence="2">Uncharacterized protein</fullName>
    </submittedName>
</protein>
<name>A0A1J7I389_9PEZI</name>
<evidence type="ECO:0000256" key="1">
    <source>
        <dbReference type="SAM" id="Phobius"/>
    </source>
</evidence>
<feature type="transmembrane region" description="Helical" evidence="1">
    <location>
        <begin position="106"/>
        <end position="127"/>
    </location>
</feature>
<keyword evidence="1" id="KW-0812">Transmembrane</keyword>
<evidence type="ECO:0000313" key="3">
    <source>
        <dbReference type="Proteomes" id="UP000182658"/>
    </source>
</evidence>
<sequence length="192" mass="22420">MDDINLMTRIWLTSTRALLLCPLLLQLWPEAMMKLCLLTKSCLSLLRTMTLWILIIWSIMRYNRRKIMMVVLIVWMLLLDLMLLPPELMLLLEPVLLRETMPFVRRMSLMELMLVGVAELVLLYVHYNGPGCAESRAQVREVELQGYGGVVQLLDRHHFARQPVQEKMGDFAAFHRPLASSVDRLWKVVFPD</sequence>
<organism evidence="2 3">
    <name type="scientific">Coniochaeta ligniaria NRRL 30616</name>
    <dbReference type="NCBI Taxonomy" id="1408157"/>
    <lineage>
        <taxon>Eukaryota</taxon>
        <taxon>Fungi</taxon>
        <taxon>Dikarya</taxon>
        <taxon>Ascomycota</taxon>
        <taxon>Pezizomycotina</taxon>
        <taxon>Sordariomycetes</taxon>
        <taxon>Sordariomycetidae</taxon>
        <taxon>Coniochaetales</taxon>
        <taxon>Coniochaetaceae</taxon>
        <taxon>Coniochaeta</taxon>
    </lineage>
</organism>
<feature type="transmembrane region" description="Helical" evidence="1">
    <location>
        <begin position="67"/>
        <end position="86"/>
    </location>
</feature>
<dbReference type="EMBL" id="KV875197">
    <property type="protein sequence ID" value="OIW22087.1"/>
    <property type="molecule type" value="Genomic_DNA"/>
</dbReference>
<accession>A0A1J7I389</accession>
<evidence type="ECO:0000313" key="2">
    <source>
        <dbReference type="EMBL" id="OIW22087.1"/>
    </source>
</evidence>
<dbReference type="InParanoid" id="A0A1J7I389"/>
<proteinExistence type="predicted"/>
<keyword evidence="1" id="KW-0472">Membrane</keyword>
<keyword evidence="3" id="KW-1185">Reference proteome</keyword>
<dbReference type="AlphaFoldDB" id="A0A1J7I389"/>